<proteinExistence type="predicted"/>
<comment type="caution">
    <text evidence="3">The sequence shown here is derived from an EMBL/GenBank/DDBJ whole genome shotgun (WGS) entry which is preliminary data.</text>
</comment>
<gene>
    <name evidence="3" type="ORF">G3M48_004503</name>
</gene>
<feature type="compositionally biased region" description="Polar residues" evidence="2">
    <location>
        <begin position="35"/>
        <end position="46"/>
    </location>
</feature>
<feature type="compositionally biased region" description="Acidic residues" evidence="2">
    <location>
        <begin position="59"/>
        <end position="68"/>
    </location>
</feature>
<feature type="compositionally biased region" description="Basic and acidic residues" evidence="2">
    <location>
        <begin position="49"/>
        <end position="58"/>
    </location>
</feature>
<evidence type="ECO:0000256" key="1">
    <source>
        <dbReference type="SAM" id="Coils"/>
    </source>
</evidence>
<dbReference type="EMBL" id="JAAHCF010000297">
    <property type="protein sequence ID" value="KAK8145364.1"/>
    <property type="molecule type" value="Genomic_DNA"/>
</dbReference>
<feature type="region of interest" description="Disordered" evidence="2">
    <location>
        <begin position="35"/>
        <end position="101"/>
    </location>
</feature>
<evidence type="ECO:0000313" key="4">
    <source>
        <dbReference type="Proteomes" id="UP001397290"/>
    </source>
</evidence>
<protein>
    <submittedName>
        <fullName evidence="3">Uncharacterized protein</fullName>
    </submittedName>
</protein>
<sequence length="474" mass="54179">MKITLSTTRLPESNASTKTGRLSWRGRICLSSMSGELQSGEVSPTPSYEGEHDMRPTDTEYEPDEDCVDLVTTDASGQMEPRTRSQSSKSKKGCGLTLSRSDSTSAVAAASSANNAERCIEDNQQPIKKRISHCINNDSALGLQYFHDRFRQERETIDNRLTEERENMYNLLTKEREYIDSRLTKEREYIDNRLAEDREQLYQEIDDLKMNMSEGAKKEKAAAEKITDDTIKSKWDTLRYNIRSVVLMLRSYEPKDAKNTLEILQLRIPGASFIDSPKEYLRDIFEGYLELYIWKFVSEDVFHGSGRQWRGSIFKHFQAMRLEAIESEKDPKKKAELALWLSQGSEAVKSQLDKELQQPMADDFAESIFAMFQPHPKPTHKDQIKELLGVVVCDATELVMMFASSKALLLPGWPSGEVTNRDLLGTYFDIDHLPCNESKAKYVRTRPALIKYGNADGEKHDVRVVLCKSALLYF</sequence>
<name>A0AAW0RSX8_9HYPO</name>
<organism evidence="3 4">
    <name type="scientific">Beauveria asiatica</name>
    <dbReference type="NCBI Taxonomy" id="1069075"/>
    <lineage>
        <taxon>Eukaryota</taxon>
        <taxon>Fungi</taxon>
        <taxon>Dikarya</taxon>
        <taxon>Ascomycota</taxon>
        <taxon>Pezizomycotina</taxon>
        <taxon>Sordariomycetes</taxon>
        <taxon>Hypocreomycetidae</taxon>
        <taxon>Hypocreales</taxon>
        <taxon>Cordycipitaceae</taxon>
        <taxon>Beauveria</taxon>
    </lineage>
</organism>
<dbReference type="Proteomes" id="UP001397290">
    <property type="component" value="Unassembled WGS sequence"/>
</dbReference>
<feature type="coiled-coil region" evidence="1">
    <location>
        <begin position="191"/>
        <end position="218"/>
    </location>
</feature>
<dbReference type="AlphaFoldDB" id="A0AAW0RSX8"/>
<reference evidence="3 4" key="1">
    <citation type="submission" date="2020-02" db="EMBL/GenBank/DDBJ databases">
        <title>Comparative genomics of the hypocrealean fungal genus Beauvera.</title>
        <authorList>
            <person name="Showalter D.N."/>
            <person name="Bushley K.E."/>
            <person name="Rehner S.A."/>
        </authorList>
    </citation>
    <scope>NUCLEOTIDE SEQUENCE [LARGE SCALE GENOMIC DNA]</scope>
    <source>
        <strain evidence="3 4">ARSEF4384</strain>
    </source>
</reference>
<keyword evidence="4" id="KW-1185">Reference proteome</keyword>
<evidence type="ECO:0000256" key="2">
    <source>
        <dbReference type="SAM" id="MobiDB-lite"/>
    </source>
</evidence>
<evidence type="ECO:0000313" key="3">
    <source>
        <dbReference type="EMBL" id="KAK8145364.1"/>
    </source>
</evidence>
<accession>A0AAW0RSX8</accession>
<keyword evidence="1" id="KW-0175">Coiled coil</keyword>